<dbReference type="AlphaFoldDB" id="A0A1D1VCC7"/>
<gene>
    <name evidence="3" type="primary">RvY_10312-1</name>
    <name evidence="3" type="synonym">RvY_10312.1</name>
    <name evidence="3" type="ORF">RvY_10312</name>
</gene>
<evidence type="ECO:0000259" key="2">
    <source>
        <dbReference type="PROSITE" id="PS50966"/>
    </source>
</evidence>
<keyword evidence="1" id="KW-0862">Zinc</keyword>
<keyword evidence="1" id="KW-0479">Metal-binding</keyword>
<reference evidence="3 4" key="1">
    <citation type="journal article" date="2016" name="Nat. Commun.">
        <title>Extremotolerant tardigrade genome and improved radiotolerance of human cultured cells by tardigrade-unique protein.</title>
        <authorList>
            <person name="Hashimoto T."/>
            <person name="Horikawa D.D."/>
            <person name="Saito Y."/>
            <person name="Kuwahara H."/>
            <person name="Kozuka-Hata H."/>
            <person name="Shin-I T."/>
            <person name="Minakuchi Y."/>
            <person name="Ohishi K."/>
            <person name="Motoyama A."/>
            <person name="Aizu T."/>
            <person name="Enomoto A."/>
            <person name="Kondo K."/>
            <person name="Tanaka S."/>
            <person name="Hara Y."/>
            <person name="Koshikawa S."/>
            <person name="Sagara H."/>
            <person name="Miura T."/>
            <person name="Yokobori S."/>
            <person name="Miyagawa K."/>
            <person name="Suzuki Y."/>
            <person name="Kubo T."/>
            <person name="Oyama M."/>
            <person name="Kohara Y."/>
            <person name="Fujiyama A."/>
            <person name="Arakawa K."/>
            <person name="Katayama T."/>
            <person name="Toyoda A."/>
            <person name="Kunieda T."/>
        </authorList>
    </citation>
    <scope>NUCLEOTIDE SEQUENCE [LARGE SCALE GENOMIC DNA]</scope>
    <source>
        <strain evidence="3 4">YOKOZUNA-1</strain>
    </source>
</reference>
<sequence>MFVATMVIQHPFCKNAETGKPALVLGPTMLTQKKSQATYAVFANYLRECLIGVGVDVLSEDWVFNFVTDGERALYEAFRQAFPRHIHTLCVLHIRKGIERYFDGKKKTASEIAFVMNTIFGYTRTDGLERRHIMGLIDSVSKEAFVRRWTEIKIFLGDVKFQRWFERNHQKNFLEKLILPARETMGFSRDLPNKNLAEAEHKALKAFFGKHKDPREVAPREEFAKDLLLSREEAHDDRHILAKLKNMFPKCDVQAMVLTVTRRQVAPGKSSSVSLPELPEFLTTGLAPMFANSWNPAMELLSGGDVSDWIVQLSDLEWLNFKNRQHVAIVRKVLSSDKKKNIWYFVDKSLTTGEGKCSCYQSQTNRDPACKHIISVAATIGQVDRLVEWLKVKKSTKVVGSWTLTSTGENKPVQKQMTLRGKDFTKRTSIEALDMDFQEEGFCFRGEGCANVPRTSFMKKPAEQDLLVTHVEQDFENGSGGVIALPRLVCTI</sequence>
<keyword evidence="1" id="KW-0863">Zinc-finger</keyword>
<keyword evidence="4" id="KW-1185">Reference proteome</keyword>
<feature type="domain" description="SWIM-type" evidence="2">
    <location>
        <begin position="344"/>
        <end position="381"/>
    </location>
</feature>
<organism evidence="3 4">
    <name type="scientific">Ramazzottius varieornatus</name>
    <name type="common">Water bear</name>
    <name type="synonym">Tardigrade</name>
    <dbReference type="NCBI Taxonomy" id="947166"/>
    <lineage>
        <taxon>Eukaryota</taxon>
        <taxon>Metazoa</taxon>
        <taxon>Ecdysozoa</taxon>
        <taxon>Tardigrada</taxon>
        <taxon>Eutardigrada</taxon>
        <taxon>Parachela</taxon>
        <taxon>Hypsibioidea</taxon>
        <taxon>Ramazzottiidae</taxon>
        <taxon>Ramazzottius</taxon>
    </lineage>
</organism>
<proteinExistence type="predicted"/>
<name>A0A1D1VCC7_RAMVA</name>
<accession>A0A1D1VCC7</accession>
<dbReference type="OrthoDB" id="5989494at2759"/>
<dbReference type="EMBL" id="BDGG01000005">
    <property type="protein sequence ID" value="GAU99286.1"/>
    <property type="molecule type" value="Genomic_DNA"/>
</dbReference>
<dbReference type="InterPro" id="IPR007527">
    <property type="entry name" value="Znf_SWIM"/>
</dbReference>
<dbReference type="PROSITE" id="PS50966">
    <property type="entry name" value="ZF_SWIM"/>
    <property type="match status" value="1"/>
</dbReference>
<evidence type="ECO:0000313" key="4">
    <source>
        <dbReference type="Proteomes" id="UP000186922"/>
    </source>
</evidence>
<protein>
    <recommendedName>
        <fullName evidence="2">SWIM-type domain-containing protein</fullName>
    </recommendedName>
</protein>
<comment type="caution">
    <text evidence="3">The sequence shown here is derived from an EMBL/GenBank/DDBJ whole genome shotgun (WGS) entry which is preliminary data.</text>
</comment>
<dbReference type="GO" id="GO:0008270">
    <property type="term" value="F:zinc ion binding"/>
    <property type="evidence" value="ECO:0007669"/>
    <property type="project" value="UniProtKB-KW"/>
</dbReference>
<dbReference type="Proteomes" id="UP000186922">
    <property type="component" value="Unassembled WGS sequence"/>
</dbReference>
<evidence type="ECO:0000256" key="1">
    <source>
        <dbReference type="PROSITE-ProRule" id="PRU00325"/>
    </source>
</evidence>
<evidence type="ECO:0000313" key="3">
    <source>
        <dbReference type="EMBL" id="GAU99286.1"/>
    </source>
</evidence>